<accession>A0A7C4ARN4</accession>
<dbReference type="AlphaFoldDB" id="A0A7C4ARN4"/>
<organism evidence="1">
    <name type="scientific">Desulfomonile tiedjei</name>
    <dbReference type="NCBI Taxonomy" id="2358"/>
    <lineage>
        <taxon>Bacteria</taxon>
        <taxon>Pseudomonadati</taxon>
        <taxon>Thermodesulfobacteriota</taxon>
        <taxon>Desulfomonilia</taxon>
        <taxon>Desulfomonilales</taxon>
        <taxon>Desulfomonilaceae</taxon>
        <taxon>Desulfomonile</taxon>
    </lineage>
</organism>
<protein>
    <submittedName>
        <fullName evidence="1">Uncharacterized protein</fullName>
    </submittedName>
</protein>
<proteinExistence type="predicted"/>
<comment type="caution">
    <text evidence="1">The sequence shown here is derived from an EMBL/GenBank/DDBJ whole genome shotgun (WGS) entry which is preliminary data.</text>
</comment>
<sequence length="142" mass="16566">MLRSFSDPAAGVPEPPGDFKSNYRYLKQLINKALKEGTPLESLSLVPRNSPPAEPRKLSREDLANLLRIIRRIRQRYQALLECPVPRELERDILMKAPHERLPWETEALEKIEVWKKDVEAVRVQVRTELNDHLNSEFFRGV</sequence>
<name>A0A7C4ARN4_9BACT</name>
<evidence type="ECO:0000313" key="1">
    <source>
        <dbReference type="EMBL" id="HGH60966.1"/>
    </source>
</evidence>
<reference evidence="1" key="1">
    <citation type="journal article" date="2020" name="mSystems">
        <title>Genome- and Community-Level Interaction Insights into Carbon Utilization and Element Cycling Functions of Hydrothermarchaeota in Hydrothermal Sediment.</title>
        <authorList>
            <person name="Zhou Z."/>
            <person name="Liu Y."/>
            <person name="Xu W."/>
            <person name="Pan J."/>
            <person name="Luo Z.H."/>
            <person name="Li M."/>
        </authorList>
    </citation>
    <scope>NUCLEOTIDE SEQUENCE [LARGE SCALE GENOMIC DNA]</scope>
    <source>
        <strain evidence="1">SpSt-769</strain>
    </source>
</reference>
<dbReference type="EMBL" id="DTGT01000204">
    <property type="protein sequence ID" value="HGH60966.1"/>
    <property type="molecule type" value="Genomic_DNA"/>
</dbReference>
<gene>
    <name evidence="1" type="ORF">ENV54_06675</name>
</gene>